<dbReference type="Proteomes" id="UP000677228">
    <property type="component" value="Unassembled WGS sequence"/>
</dbReference>
<evidence type="ECO:0000256" key="1">
    <source>
        <dbReference type="SAM" id="Phobius"/>
    </source>
</evidence>
<dbReference type="EMBL" id="CAJNOK010034313">
    <property type="protein sequence ID" value="CAF1502884.1"/>
    <property type="molecule type" value="Genomic_DNA"/>
</dbReference>
<organism evidence="2 4">
    <name type="scientific">Didymodactylos carnosus</name>
    <dbReference type="NCBI Taxonomy" id="1234261"/>
    <lineage>
        <taxon>Eukaryota</taxon>
        <taxon>Metazoa</taxon>
        <taxon>Spiralia</taxon>
        <taxon>Gnathifera</taxon>
        <taxon>Rotifera</taxon>
        <taxon>Eurotatoria</taxon>
        <taxon>Bdelloidea</taxon>
        <taxon>Philodinida</taxon>
        <taxon>Philodinidae</taxon>
        <taxon>Didymodactylos</taxon>
    </lineage>
</organism>
<sequence length="64" mass="7175">TGTVDTCYYNKKKDYQVQWEHPSSKTGLILILVAAGITLISVGVLIVVCKHIQKSQIQKPYQDL</sequence>
<protein>
    <submittedName>
        <fullName evidence="2">Uncharacterized protein</fullName>
    </submittedName>
</protein>
<feature type="non-terminal residue" evidence="2">
    <location>
        <position position="1"/>
    </location>
</feature>
<comment type="caution">
    <text evidence="2">The sequence shown here is derived from an EMBL/GenBank/DDBJ whole genome shotgun (WGS) entry which is preliminary data.</text>
</comment>
<proteinExistence type="predicted"/>
<evidence type="ECO:0000313" key="4">
    <source>
        <dbReference type="Proteomes" id="UP000677228"/>
    </source>
</evidence>
<keyword evidence="1" id="KW-0472">Membrane</keyword>
<reference evidence="2" key="1">
    <citation type="submission" date="2021-02" db="EMBL/GenBank/DDBJ databases">
        <authorList>
            <person name="Nowell W R."/>
        </authorList>
    </citation>
    <scope>NUCLEOTIDE SEQUENCE</scope>
</reference>
<name>A0A8S2FM84_9BILA</name>
<accession>A0A8S2FM84</accession>
<feature type="transmembrane region" description="Helical" evidence="1">
    <location>
        <begin position="28"/>
        <end position="49"/>
    </location>
</feature>
<keyword evidence="1" id="KW-0812">Transmembrane</keyword>
<gene>
    <name evidence="2" type="ORF">OVA965_LOCUS37019</name>
    <name evidence="3" type="ORF">TMI583_LOCUS38069</name>
</gene>
<keyword evidence="1" id="KW-1133">Transmembrane helix</keyword>
<evidence type="ECO:0000313" key="2">
    <source>
        <dbReference type="EMBL" id="CAF1502884.1"/>
    </source>
</evidence>
<dbReference type="AlphaFoldDB" id="A0A8S2FM84"/>
<dbReference type="Proteomes" id="UP000682733">
    <property type="component" value="Unassembled WGS sequence"/>
</dbReference>
<evidence type="ECO:0000313" key="3">
    <source>
        <dbReference type="EMBL" id="CAF4291345.1"/>
    </source>
</evidence>
<dbReference type="EMBL" id="CAJOBA010056344">
    <property type="protein sequence ID" value="CAF4291345.1"/>
    <property type="molecule type" value="Genomic_DNA"/>
</dbReference>